<accession>M5IT08</accession>
<proteinExistence type="inferred from homology"/>
<dbReference type="PANTHER" id="PTHR30548:SF6">
    <property type="entry name" value="DEHYDRATASE SUBUNIT YJIM-RELATED"/>
    <property type="match status" value="1"/>
</dbReference>
<protein>
    <recommendedName>
        <fullName evidence="4">2-hydroxyglutaryl-CoA dehydratase, D-component</fullName>
    </recommendedName>
</protein>
<dbReference type="Gene3D" id="3.40.50.11890">
    <property type="match status" value="1"/>
</dbReference>
<dbReference type="RefSeq" id="WP_009492682.1">
    <property type="nucleotide sequence ID" value="NZ_AMZQ01000001.1"/>
</dbReference>
<name>M5IT08_9BACT</name>
<dbReference type="Gene3D" id="1.20.1270.370">
    <property type="match status" value="1"/>
</dbReference>
<comment type="similarity">
    <text evidence="1">Belongs to the FldB/FldC dehydratase alpha/beta subunit family.</text>
</comment>
<evidence type="ECO:0000313" key="3">
    <source>
        <dbReference type="Proteomes" id="UP000011939"/>
    </source>
</evidence>
<dbReference type="InterPro" id="IPR010327">
    <property type="entry name" value="FldB/FldC_alpha/beta"/>
</dbReference>
<comment type="caution">
    <text evidence="2">The sequence shown here is derived from an EMBL/GenBank/DDBJ whole genome shotgun (WGS) entry which is preliminary data.</text>
</comment>
<sequence length="395" mass="44620">MRYDFAELKKRNSMALQDLKAEGMSVVGTFCTYSPKELIYAAGAVPVSLCASDEGPINAAHAELPRNLCPLIKASYGYALTKKCPYMNASDVVVGETTCDGKKKMYELLAKHKEVRVLELPNMTNKRSLELWTQELREFKGYLEQRFGTQITDEKLKETIEIFNEERDALNELMELGKLNPSPISGSEMHQVLFASDYIYDKSEKIRMLRSYVKALREKDMSGAKRKKRIIITGCPSGGIYEKVVKQIEELGADVVAFENCTGTKNYQNNVELEGDLVANIAERYLKIPCSVMYQNDARGDIIKEFIREYQAHGVIDVVLSGCHTYAIETNRIKEASREAGANYMSLETDYSKQGRRANSNAPRSVYRTALSWVALNFKIKEPCKFNNPKKGEIA</sequence>
<evidence type="ECO:0008006" key="4">
    <source>
        <dbReference type="Google" id="ProtNLM"/>
    </source>
</evidence>
<dbReference type="Pfam" id="PF06050">
    <property type="entry name" value="HGD-D"/>
    <property type="match status" value="1"/>
</dbReference>
<reference evidence="2 3" key="1">
    <citation type="journal article" date="2013" name="Genome Announc.">
        <title>Genome Sequence of Campylobacter showae UNSWCD, Isolated from a Patient with Crohn's Disease.</title>
        <authorList>
            <person name="Tay A.P."/>
            <person name="Kaakoush N.O."/>
            <person name="Deshpande N.P."/>
            <person name="Chen Z."/>
            <person name="Mitchell H."/>
            <person name="Wilkins M.R."/>
        </authorList>
    </citation>
    <scope>NUCLEOTIDE SEQUENCE [LARGE SCALE GENOMIC DNA]</scope>
    <source>
        <strain evidence="2 3">CSUNSWCD</strain>
    </source>
</reference>
<evidence type="ECO:0000256" key="1">
    <source>
        <dbReference type="ARBA" id="ARBA00005806"/>
    </source>
</evidence>
<dbReference type="eggNOG" id="COG1775">
    <property type="taxonomic scope" value="Bacteria"/>
</dbReference>
<dbReference type="Proteomes" id="UP000011939">
    <property type="component" value="Unassembled WGS sequence"/>
</dbReference>
<dbReference type="STRING" id="1244083.CSUNSWCD_198"/>
<gene>
    <name evidence="2" type="ORF">CSUNSWCD_198</name>
</gene>
<organism evidence="2 3">
    <name type="scientific">Campylobacter showae CSUNSWCD</name>
    <dbReference type="NCBI Taxonomy" id="1244083"/>
    <lineage>
        <taxon>Bacteria</taxon>
        <taxon>Pseudomonadati</taxon>
        <taxon>Campylobacterota</taxon>
        <taxon>Epsilonproteobacteria</taxon>
        <taxon>Campylobacterales</taxon>
        <taxon>Campylobacteraceae</taxon>
        <taxon>Campylobacter</taxon>
    </lineage>
</organism>
<dbReference type="PANTHER" id="PTHR30548">
    <property type="entry name" value="2-HYDROXYGLUTARYL-COA DEHYDRATASE, D-COMPONENT-RELATED"/>
    <property type="match status" value="1"/>
</dbReference>
<dbReference type="NCBIfam" id="NF040772">
    <property type="entry name" value="double_cubane"/>
    <property type="match status" value="1"/>
</dbReference>
<dbReference type="AlphaFoldDB" id="M5IT08"/>
<dbReference type="PATRIC" id="fig|1244083.3.peg.203"/>
<dbReference type="InterPro" id="IPR047678">
    <property type="entry name" value="YjiM-like"/>
</dbReference>
<evidence type="ECO:0000313" key="2">
    <source>
        <dbReference type="EMBL" id="EKU12258.1"/>
    </source>
</evidence>
<dbReference type="Gene3D" id="3.40.50.11900">
    <property type="match status" value="1"/>
</dbReference>
<dbReference type="EMBL" id="AMZQ01000001">
    <property type="protein sequence ID" value="EKU12258.1"/>
    <property type="molecule type" value="Genomic_DNA"/>
</dbReference>